<name>A0ABV7FF22_9GAMM</name>
<keyword evidence="2 5" id="KW-0812">Transmembrane</keyword>
<dbReference type="PANTHER" id="PTHR37422:SF13">
    <property type="entry name" value="LIPOPOLYSACCHARIDE BIOSYNTHESIS PROTEIN PA4999-RELATED"/>
    <property type="match status" value="1"/>
</dbReference>
<feature type="transmembrane region" description="Helical" evidence="5">
    <location>
        <begin position="402"/>
        <end position="419"/>
    </location>
</feature>
<dbReference type="InterPro" id="IPR051533">
    <property type="entry name" value="WaaL-like"/>
</dbReference>
<feature type="transmembrane region" description="Helical" evidence="5">
    <location>
        <begin position="109"/>
        <end position="125"/>
    </location>
</feature>
<feature type="transmembrane region" description="Helical" evidence="5">
    <location>
        <begin position="377"/>
        <end position="396"/>
    </location>
</feature>
<evidence type="ECO:0000313" key="7">
    <source>
        <dbReference type="EMBL" id="MFC3115007.1"/>
    </source>
</evidence>
<dbReference type="InterPro" id="IPR007016">
    <property type="entry name" value="O-antigen_ligase-rel_domated"/>
</dbReference>
<dbReference type="Pfam" id="PF04932">
    <property type="entry name" value="Wzy_C"/>
    <property type="match status" value="1"/>
</dbReference>
<comment type="subcellular location">
    <subcellularLocation>
        <location evidence="1">Membrane</location>
        <topology evidence="1">Multi-pass membrane protein</topology>
    </subcellularLocation>
</comment>
<evidence type="ECO:0000256" key="2">
    <source>
        <dbReference type="ARBA" id="ARBA00022692"/>
    </source>
</evidence>
<gene>
    <name evidence="7" type="ORF">ACFODX_05500</name>
</gene>
<reference evidence="8" key="1">
    <citation type="journal article" date="2019" name="Int. J. Syst. Evol. Microbiol.">
        <title>The Global Catalogue of Microorganisms (GCM) 10K type strain sequencing project: providing services to taxonomists for standard genome sequencing and annotation.</title>
        <authorList>
            <consortium name="The Broad Institute Genomics Platform"/>
            <consortium name="The Broad Institute Genome Sequencing Center for Infectious Disease"/>
            <person name="Wu L."/>
            <person name="Ma J."/>
        </authorList>
    </citation>
    <scope>NUCLEOTIDE SEQUENCE [LARGE SCALE GENOMIC DNA]</scope>
    <source>
        <strain evidence="8">KCTC 52237</strain>
    </source>
</reference>
<accession>A0ABV7FF22</accession>
<keyword evidence="4 5" id="KW-0472">Membrane</keyword>
<dbReference type="RefSeq" id="WP_378116862.1">
    <property type="nucleotide sequence ID" value="NZ_JBHRTF010000002.1"/>
</dbReference>
<dbReference type="EMBL" id="JBHRTF010000002">
    <property type="protein sequence ID" value="MFC3115007.1"/>
    <property type="molecule type" value="Genomic_DNA"/>
</dbReference>
<keyword evidence="7" id="KW-0436">Ligase</keyword>
<keyword evidence="3 5" id="KW-1133">Transmembrane helix</keyword>
<proteinExistence type="predicted"/>
<evidence type="ECO:0000256" key="4">
    <source>
        <dbReference type="ARBA" id="ARBA00023136"/>
    </source>
</evidence>
<keyword evidence="8" id="KW-1185">Reference proteome</keyword>
<feature type="transmembrane region" description="Helical" evidence="5">
    <location>
        <begin position="77"/>
        <end position="97"/>
    </location>
</feature>
<protein>
    <submittedName>
        <fullName evidence="7">O-antigen ligase family protein</fullName>
    </submittedName>
</protein>
<evidence type="ECO:0000256" key="3">
    <source>
        <dbReference type="ARBA" id="ARBA00022989"/>
    </source>
</evidence>
<dbReference type="GO" id="GO:0016874">
    <property type="term" value="F:ligase activity"/>
    <property type="evidence" value="ECO:0007669"/>
    <property type="project" value="UniProtKB-KW"/>
</dbReference>
<organism evidence="7 8">
    <name type="scientific">Cellvibrio fontiphilus</name>
    <dbReference type="NCBI Taxonomy" id="1815559"/>
    <lineage>
        <taxon>Bacteria</taxon>
        <taxon>Pseudomonadati</taxon>
        <taxon>Pseudomonadota</taxon>
        <taxon>Gammaproteobacteria</taxon>
        <taxon>Cellvibrionales</taxon>
        <taxon>Cellvibrionaceae</taxon>
        <taxon>Cellvibrio</taxon>
    </lineage>
</organism>
<feature type="transmembrane region" description="Helical" evidence="5">
    <location>
        <begin position="250"/>
        <end position="267"/>
    </location>
</feature>
<evidence type="ECO:0000256" key="5">
    <source>
        <dbReference type="SAM" id="Phobius"/>
    </source>
</evidence>
<evidence type="ECO:0000313" key="8">
    <source>
        <dbReference type="Proteomes" id="UP001595555"/>
    </source>
</evidence>
<evidence type="ECO:0000259" key="6">
    <source>
        <dbReference type="Pfam" id="PF04932"/>
    </source>
</evidence>
<feature type="transmembrane region" description="Helical" evidence="5">
    <location>
        <begin position="43"/>
        <end position="65"/>
    </location>
</feature>
<evidence type="ECO:0000256" key="1">
    <source>
        <dbReference type="ARBA" id="ARBA00004141"/>
    </source>
</evidence>
<dbReference type="Proteomes" id="UP001595555">
    <property type="component" value="Unassembled WGS sequence"/>
</dbReference>
<feature type="domain" description="O-antigen ligase-related" evidence="6">
    <location>
        <begin position="215"/>
        <end position="350"/>
    </location>
</feature>
<comment type="caution">
    <text evidence="7">The sequence shown here is derived from an EMBL/GenBank/DDBJ whole genome shotgun (WGS) entry which is preliminary data.</text>
</comment>
<feature type="transmembrane region" description="Helical" evidence="5">
    <location>
        <begin position="17"/>
        <end position="37"/>
    </location>
</feature>
<feature type="transmembrane region" description="Helical" evidence="5">
    <location>
        <begin position="337"/>
        <end position="356"/>
    </location>
</feature>
<feature type="transmembrane region" description="Helical" evidence="5">
    <location>
        <begin position="210"/>
        <end position="243"/>
    </location>
</feature>
<dbReference type="PANTHER" id="PTHR37422">
    <property type="entry name" value="TEICHURONIC ACID BIOSYNTHESIS PROTEIN TUAE"/>
    <property type="match status" value="1"/>
</dbReference>
<sequence length="427" mass="48450">MEKLSATSLTDRYGRKIVGVSTFTFFMFLMYQLFLFLNIPARFSGIGVLRPTVLLFLIISLLLVAQRDKIAHKFDQPIFKTFSAFLIMLVLTLPFVSYPGSVIKMNLQIFIKAIVFLYFCALILDSEKRLKISLFVFVACQVFRVLEPLFLNITTGYWGSSTYMGGGEFANRLSGAPEDVINPNELGFVIVTAIPFLHYFLLPRGWISKLLYFGLLALLLYALILTMSRGAFLALIVVGWFVFKDSKRKILLICFGVVGVMAALSVMNDTQRERYLSLFSSDTKQSASAEGRINGIIKEFELGLKRPIFGFGLGTTPEAKYHNFGRKQASHTMYGELLIEVGIVGMYFFIRFIIAIRRQLTAAMVSAENCSDFYKSLFKICNVIFWMFAVYSINYWGLSQYYWYNLAGIVIAASLLMNMNKTKESNA</sequence>